<protein>
    <submittedName>
        <fullName evidence="1">Uncharacterized protein</fullName>
    </submittedName>
</protein>
<dbReference type="Gramene" id="PRQ60640">
    <property type="protein sequence ID" value="PRQ60640"/>
    <property type="gene ID" value="RchiOBHm_Chr1g0383461"/>
</dbReference>
<reference evidence="1 2" key="1">
    <citation type="journal article" date="2018" name="Nat. Genet.">
        <title>The Rosa genome provides new insights in the design of modern roses.</title>
        <authorList>
            <person name="Bendahmane M."/>
        </authorList>
    </citation>
    <scope>NUCLEOTIDE SEQUENCE [LARGE SCALE GENOMIC DNA]</scope>
    <source>
        <strain evidence="2">cv. Old Blush</strain>
    </source>
</reference>
<name>A0A2P6SPN2_ROSCH</name>
<evidence type="ECO:0000313" key="1">
    <source>
        <dbReference type="EMBL" id="PRQ60640.1"/>
    </source>
</evidence>
<gene>
    <name evidence="1" type="ORF">RchiOBHm_Chr1g0383461</name>
</gene>
<keyword evidence="2" id="KW-1185">Reference proteome</keyword>
<organism evidence="1 2">
    <name type="scientific">Rosa chinensis</name>
    <name type="common">China rose</name>
    <dbReference type="NCBI Taxonomy" id="74649"/>
    <lineage>
        <taxon>Eukaryota</taxon>
        <taxon>Viridiplantae</taxon>
        <taxon>Streptophyta</taxon>
        <taxon>Embryophyta</taxon>
        <taxon>Tracheophyta</taxon>
        <taxon>Spermatophyta</taxon>
        <taxon>Magnoliopsida</taxon>
        <taxon>eudicotyledons</taxon>
        <taxon>Gunneridae</taxon>
        <taxon>Pentapetalae</taxon>
        <taxon>rosids</taxon>
        <taxon>fabids</taxon>
        <taxon>Rosales</taxon>
        <taxon>Rosaceae</taxon>
        <taxon>Rosoideae</taxon>
        <taxon>Rosoideae incertae sedis</taxon>
        <taxon>Rosa</taxon>
    </lineage>
</organism>
<dbReference type="EMBL" id="PDCK01000039">
    <property type="protein sequence ID" value="PRQ60640.1"/>
    <property type="molecule type" value="Genomic_DNA"/>
</dbReference>
<evidence type="ECO:0000313" key="2">
    <source>
        <dbReference type="Proteomes" id="UP000238479"/>
    </source>
</evidence>
<accession>A0A2P6SPN2</accession>
<dbReference type="AlphaFoldDB" id="A0A2P6SPN2"/>
<comment type="caution">
    <text evidence="1">The sequence shown here is derived from an EMBL/GenBank/DDBJ whole genome shotgun (WGS) entry which is preliminary data.</text>
</comment>
<dbReference type="Proteomes" id="UP000238479">
    <property type="component" value="Chromosome 1"/>
</dbReference>
<proteinExistence type="predicted"/>
<sequence length="158" mass="18101">MSVFCWRGVEAQKEQIKALKARKTRLQAFKADAQNFFFFLSTPKRRRFGVLRVKTGLGLELKSFSASFCLLHHNSDSFTPKSQFPSSQFDKMITTHVLSSGLFGCFFCSSGSFLAELVRCGGDDVCIAHWKSDCRKHQYRHGSFSFRILLTMYLCTRN</sequence>